<keyword evidence="2 6" id="KW-0812">Transmembrane</keyword>
<gene>
    <name evidence="7" type="ORF">BSTOLATCC_MIC34719</name>
</gene>
<keyword evidence="3 6" id="KW-1133">Transmembrane helix</keyword>
<feature type="region of interest" description="Disordered" evidence="5">
    <location>
        <begin position="34"/>
        <end position="127"/>
    </location>
</feature>
<dbReference type="InterPro" id="IPR036390">
    <property type="entry name" value="WH_DNA-bd_sf"/>
</dbReference>
<sequence length="286" mass="33505">MIIEAISVLLLTIVIGAIGFWALKQKSGPVVQPQEVEKNAKGRMNLKLRQKQTQEVEAEEKTEEDDEKSELSRREAAKLAKKEEKKAQREAKKQAYEEKLQRQNEKNAKYLEKEKEREQKEKEEEERLKKIEEEKQKKEEEEYAKWKDMFAVDEGGEEAEEAGYDLKKFIDFIKMRKVVMVEELASEFGLDGKTAVSRLDDLEKGGWINGIKDERGKYIYITEEEFLDVKKYIEKRGRVSRAELCNEGNRLVRLDPTEEDKAKIQAEERALVEILEQDDKEERKGN</sequence>
<dbReference type="InterPro" id="IPR019153">
    <property type="entry name" value="DDRGK_dom-contain"/>
</dbReference>
<evidence type="ECO:0000256" key="6">
    <source>
        <dbReference type="SAM" id="Phobius"/>
    </source>
</evidence>
<evidence type="ECO:0000256" key="3">
    <source>
        <dbReference type="ARBA" id="ARBA00022989"/>
    </source>
</evidence>
<dbReference type="Proteomes" id="UP001162131">
    <property type="component" value="Unassembled WGS sequence"/>
</dbReference>
<keyword evidence="4 6" id="KW-0472">Membrane</keyword>
<evidence type="ECO:0000256" key="5">
    <source>
        <dbReference type="SAM" id="MobiDB-lite"/>
    </source>
</evidence>
<evidence type="ECO:0000256" key="1">
    <source>
        <dbReference type="ARBA" id="ARBA00004167"/>
    </source>
</evidence>
<evidence type="ECO:0000256" key="4">
    <source>
        <dbReference type="ARBA" id="ARBA00023136"/>
    </source>
</evidence>
<organism evidence="7 8">
    <name type="scientific">Blepharisma stoltei</name>
    <dbReference type="NCBI Taxonomy" id="1481888"/>
    <lineage>
        <taxon>Eukaryota</taxon>
        <taxon>Sar</taxon>
        <taxon>Alveolata</taxon>
        <taxon>Ciliophora</taxon>
        <taxon>Postciliodesmatophora</taxon>
        <taxon>Heterotrichea</taxon>
        <taxon>Heterotrichida</taxon>
        <taxon>Blepharismidae</taxon>
        <taxon>Blepharisma</taxon>
    </lineage>
</organism>
<evidence type="ECO:0000313" key="7">
    <source>
        <dbReference type="EMBL" id="CAG9323679.1"/>
    </source>
</evidence>
<dbReference type="GO" id="GO:0044389">
    <property type="term" value="F:ubiquitin-like protein ligase binding"/>
    <property type="evidence" value="ECO:0007669"/>
    <property type="project" value="TreeGrafter"/>
</dbReference>
<dbReference type="Pfam" id="PF09756">
    <property type="entry name" value="DDRGK"/>
    <property type="match status" value="1"/>
</dbReference>
<evidence type="ECO:0008006" key="9">
    <source>
        <dbReference type="Google" id="ProtNLM"/>
    </source>
</evidence>
<feature type="transmembrane region" description="Helical" evidence="6">
    <location>
        <begin position="6"/>
        <end position="23"/>
    </location>
</feature>
<dbReference type="InterPro" id="IPR036388">
    <property type="entry name" value="WH-like_DNA-bd_sf"/>
</dbReference>
<protein>
    <recommendedName>
        <fullName evidence="9">DDRGK domain-containing protein 1</fullName>
    </recommendedName>
</protein>
<comment type="caution">
    <text evidence="7">The sequence shown here is derived from an EMBL/GenBank/DDBJ whole genome shotgun (WGS) entry which is preliminary data.</text>
</comment>
<accession>A0AAU9J640</accession>
<dbReference type="AlphaFoldDB" id="A0AAU9J640"/>
<comment type="subcellular location">
    <subcellularLocation>
        <location evidence="1">Membrane</location>
        <topology evidence="1">Single-pass membrane protein</topology>
    </subcellularLocation>
</comment>
<dbReference type="PANTHER" id="PTHR48176">
    <property type="entry name" value="DDRGK DOMAIN-CONTAINING PROTEIN 1"/>
    <property type="match status" value="1"/>
</dbReference>
<dbReference type="InterPro" id="IPR050899">
    <property type="entry name" value="DDRGK_domain-containing"/>
</dbReference>
<dbReference type="SUPFAM" id="SSF46785">
    <property type="entry name" value="Winged helix' DNA-binding domain"/>
    <property type="match status" value="1"/>
</dbReference>
<evidence type="ECO:0000256" key="2">
    <source>
        <dbReference type="ARBA" id="ARBA00022692"/>
    </source>
</evidence>
<reference evidence="7" key="1">
    <citation type="submission" date="2021-09" db="EMBL/GenBank/DDBJ databases">
        <authorList>
            <consortium name="AG Swart"/>
            <person name="Singh M."/>
            <person name="Singh A."/>
            <person name="Seah K."/>
            <person name="Emmerich C."/>
        </authorList>
    </citation>
    <scope>NUCLEOTIDE SEQUENCE</scope>
    <source>
        <strain evidence="7">ATCC30299</strain>
    </source>
</reference>
<dbReference type="GO" id="GO:0016020">
    <property type="term" value="C:membrane"/>
    <property type="evidence" value="ECO:0007669"/>
    <property type="project" value="UniProtKB-SubCell"/>
</dbReference>
<dbReference type="SMART" id="SM01128">
    <property type="entry name" value="DDRGK"/>
    <property type="match status" value="1"/>
</dbReference>
<name>A0AAU9J640_9CILI</name>
<dbReference type="EMBL" id="CAJZBQ010000035">
    <property type="protein sequence ID" value="CAG9323679.1"/>
    <property type="molecule type" value="Genomic_DNA"/>
</dbReference>
<evidence type="ECO:0000313" key="8">
    <source>
        <dbReference type="Proteomes" id="UP001162131"/>
    </source>
</evidence>
<dbReference type="PANTHER" id="PTHR48176:SF1">
    <property type="entry name" value="DDRGK DOMAIN-CONTAINING PROTEIN 1"/>
    <property type="match status" value="1"/>
</dbReference>
<proteinExistence type="predicted"/>
<feature type="compositionally biased region" description="Acidic residues" evidence="5">
    <location>
        <begin position="56"/>
        <end position="68"/>
    </location>
</feature>
<dbReference type="Gene3D" id="1.10.10.10">
    <property type="entry name" value="Winged helix-like DNA-binding domain superfamily/Winged helix DNA-binding domain"/>
    <property type="match status" value="1"/>
</dbReference>
<keyword evidence="8" id="KW-1185">Reference proteome</keyword>
<feature type="compositionally biased region" description="Basic and acidic residues" evidence="5">
    <location>
        <begin position="69"/>
        <end position="127"/>
    </location>
</feature>